<evidence type="ECO:0000313" key="5">
    <source>
        <dbReference type="EMBL" id="RFU41183.1"/>
    </source>
</evidence>
<dbReference type="GO" id="GO:0003677">
    <property type="term" value="F:DNA binding"/>
    <property type="evidence" value="ECO:0007669"/>
    <property type="project" value="UniProtKB-KW"/>
</dbReference>
<dbReference type="PANTHER" id="PTHR44688">
    <property type="entry name" value="DNA-BINDING TRANSCRIPTIONAL ACTIVATOR DEVR_DOSR"/>
    <property type="match status" value="1"/>
</dbReference>
<organism evidence="5 6">
    <name type="scientific">Actinomadura logoneensis</name>
    <dbReference type="NCBI Taxonomy" id="2293572"/>
    <lineage>
        <taxon>Bacteria</taxon>
        <taxon>Bacillati</taxon>
        <taxon>Actinomycetota</taxon>
        <taxon>Actinomycetes</taxon>
        <taxon>Streptosporangiales</taxon>
        <taxon>Thermomonosporaceae</taxon>
        <taxon>Actinomadura</taxon>
    </lineage>
</organism>
<keyword evidence="1" id="KW-0805">Transcription regulation</keyword>
<dbReference type="SUPFAM" id="SSF46894">
    <property type="entry name" value="C-terminal effector domain of the bipartite response regulators"/>
    <property type="match status" value="1"/>
</dbReference>
<protein>
    <submittedName>
        <fullName evidence="5">LuxR family transcriptional regulator</fullName>
    </submittedName>
</protein>
<dbReference type="SMART" id="SM00421">
    <property type="entry name" value="HTH_LUXR"/>
    <property type="match status" value="1"/>
</dbReference>
<evidence type="ECO:0000256" key="2">
    <source>
        <dbReference type="ARBA" id="ARBA00023125"/>
    </source>
</evidence>
<keyword evidence="2" id="KW-0238">DNA-binding</keyword>
<dbReference type="Gene3D" id="1.10.10.10">
    <property type="entry name" value="Winged helix-like DNA-binding domain superfamily/Winged helix DNA-binding domain"/>
    <property type="match status" value="1"/>
</dbReference>
<evidence type="ECO:0000256" key="3">
    <source>
        <dbReference type="ARBA" id="ARBA00023163"/>
    </source>
</evidence>
<feature type="domain" description="HTH luxR-type" evidence="4">
    <location>
        <begin position="345"/>
        <end position="410"/>
    </location>
</feature>
<proteinExistence type="predicted"/>
<name>A0A372JMD5_9ACTN</name>
<dbReference type="GO" id="GO:0006355">
    <property type="term" value="P:regulation of DNA-templated transcription"/>
    <property type="evidence" value="ECO:0007669"/>
    <property type="project" value="InterPro"/>
</dbReference>
<dbReference type="EMBL" id="QURH01000226">
    <property type="protein sequence ID" value="RFU41183.1"/>
    <property type="molecule type" value="Genomic_DNA"/>
</dbReference>
<dbReference type="PRINTS" id="PR00038">
    <property type="entry name" value="HTHLUXR"/>
</dbReference>
<dbReference type="AlphaFoldDB" id="A0A372JMD5"/>
<dbReference type="CDD" id="cd06170">
    <property type="entry name" value="LuxR_C_like"/>
    <property type="match status" value="1"/>
</dbReference>
<dbReference type="PROSITE" id="PS50043">
    <property type="entry name" value="HTH_LUXR_2"/>
    <property type="match status" value="1"/>
</dbReference>
<comment type="caution">
    <text evidence="5">The sequence shown here is derived from an EMBL/GenBank/DDBJ whole genome shotgun (WGS) entry which is preliminary data.</text>
</comment>
<accession>A0A372JMD5</accession>
<keyword evidence="3" id="KW-0804">Transcription</keyword>
<dbReference type="Proteomes" id="UP000261811">
    <property type="component" value="Unassembled WGS sequence"/>
</dbReference>
<dbReference type="InterPro" id="IPR036388">
    <property type="entry name" value="WH-like_DNA-bd_sf"/>
</dbReference>
<evidence type="ECO:0000313" key="6">
    <source>
        <dbReference type="Proteomes" id="UP000261811"/>
    </source>
</evidence>
<gene>
    <name evidence="5" type="ORF">DZF91_12920</name>
</gene>
<dbReference type="PANTHER" id="PTHR44688:SF16">
    <property type="entry name" value="DNA-BINDING TRANSCRIPTIONAL ACTIVATOR DEVR_DOSR"/>
    <property type="match status" value="1"/>
</dbReference>
<dbReference type="RefSeq" id="WP_147341125.1">
    <property type="nucleotide sequence ID" value="NZ_QURH01000226.1"/>
</dbReference>
<evidence type="ECO:0000256" key="1">
    <source>
        <dbReference type="ARBA" id="ARBA00023015"/>
    </source>
</evidence>
<evidence type="ECO:0000259" key="4">
    <source>
        <dbReference type="PROSITE" id="PS50043"/>
    </source>
</evidence>
<keyword evidence="6" id="KW-1185">Reference proteome</keyword>
<dbReference type="InterPro" id="IPR016032">
    <property type="entry name" value="Sig_transdc_resp-reg_C-effctor"/>
</dbReference>
<dbReference type="InterPro" id="IPR000792">
    <property type="entry name" value="Tscrpt_reg_LuxR_C"/>
</dbReference>
<feature type="non-terminal residue" evidence="5">
    <location>
        <position position="1"/>
    </location>
</feature>
<sequence>LLLAHADDAAPSDVRRMLRAAAAHAWTSGDTGSVRAAASRLADDPFTSGLAALAAEDYATGLPLLDRAVRDGGPDALQAAVVLGADERAFDLATTAVSQARRQGRIGALPDLLEALARVQLAMGLHADAEASATEARALARDTGLRPRGAAVLARLAALQGDETGARALTAGLPSADLTRALLDLALGRHDEVVRRLEDVFRGPHRHAAEAMAASADLVEAALRTDRPEPATTARARLARWADTSGQAWAGALALRCEALLTDAEEPFVRALELHDQATRPFEKARTELAYGEWLRRHRRRSDARPRLHSALETFDRLRATPWSGRVRAELRASGEGTAPTVPAATAPLDRLTPQELQVVRLAAEGVSSREIAAQLFLSPRTVEYHLYKAYPKLGVSSRRELSRIPLATPA</sequence>
<reference evidence="5 6" key="1">
    <citation type="submission" date="2018-08" db="EMBL/GenBank/DDBJ databases">
        <title>Actinomadura jelena sp. nov., a novel Actinomycete isolated from soil in Chad.</title>
        <authorList>
            <person name="Shi L."/>
        </authorList>
    </citation>
    <scope>NUCLEOTIDE SEQUENCE [LARGE SCALE GENOMIC DNA]</scope>
    <source>
        <strain evidence="5 6">NEAU-G17</strain>
    </source>
</reference>
<dbReference type="Pfam" id="PF00196">
    <property type="entry name" value="GerE"/>
    <property type="match status" value="1"/>
</dbReference>